<proteinExistence type="predicted"/>
<gene>
    <name evidence="1" type="ORF">P8935_03250</name>
</gene>
<reference evidence="1" key="1">
    <citation type="submission" date="2023-03" db="EMBL/GenBank/DDBJ databases">
        <title>Edaphobacter sp.</title>
        <authorList>
            <person name="Huber K.J."/>
            <person name="Papendorf J."/>
            <person name="Pilke C."/>
            <person name="Bunk B."/>
            <person name="Sproeer C."/>
            <person name="Pester M."/>
        </authorList>
    </citation>
    <scope>NUCLEOTIDE SEQUENCE</scope>
    <source>
        <strain evidence="1">DSM 110680</strain>
    </source>
</reference>
<evidence type="ECO:0000313" key="1">
    <source>
        <dbReference type="EMBL" id="XBH18356.1"/>
    </source>
</evidence>
<accession>A0AAU7DLV7</accession>
<dbReference type="RefSeq" id="WP_348263580.1">
    <property type="nucleotide sequence ID" value="NZ_CP121196.1"/>
</dbReference>
<organism evidence="1">
    <name type="scientific">Telmatobacter sp. DSM 110680</name>
    <dbReference type="NCBI Taxonomy" id="3036704"/>
    <lineage>
        <taxon>Bacteria</taxon>
        <taxon>Pseudomonadati</taxon>
        <taxon>Acidobacteriota</taxon>
        <taxon>Terriglobia</taxon>
        <taxon>Terriglobales</taxon>
        <taxon>Acidobacteriaceae</taxon>
        <taxon>Telmatobacter</taxon>
    </lineage>
</organism>
<dbReference type="AlphaFoldDB" id="A0AAU7DLV7"/>
<name>A0AAU7DLV7_9BACT</name>
<sequence length="164" mass="16824">MRVPLACAFMLGVVSGSRSLLAPAVVSRAIRGGTVRVEGTPFAFLEGRSLNHLLVGLAFAEVVADKLPMTPSRKAAFAYTGRIVTGALAGAAIGSHSKRVSLGVLLGMAGAVVGTEGGAAFRSWLASLFERDLPAAVIEDLVTFALVGFVNSKLKKCALPSAAL</sequence>
<dbReference type="EMBL" id="CP121196">
    <property type="protein sequence ID" value="XBH18356.1"/>
    <property type="molecule type" value="Genomic_DNA"/>
</dbReference>
<protein>
    <submittedName>
        <fullName evidence="1">DUF4126 domain-containing protein</fullName>
    </submittedName>
</protein>